<organism evidence="2 3">
    <name type="scientific">Cyclotella cryptica</name>
    <dbReference type="NCBI Taxonomy" id="29204"/>
    <lineage>
        <taxon>Eukaryota</taxon>
        <taxon>Sar</taxon>
        <taxon>Stramenopiles</taxon>
        <taxon>Ochrophyta</taxon>
        <taxon>Bacillariophyta</taxon>
        <taxon>Coscinodiscophyceae</taxon>
        <taxon>Thalassiosirophycidae</taxon>
        <taxon>Stephanodiscales</taxon>
        <taxon>Stephanodiscaceae</taxon>
        <taxon>Cyclotella</taxon>
    </lineage>
</organism>
<feature type="compositionally biased region" description="Polar residues" evidence="1">
    <location>
        <begin position="159"/>
        <end position="179"/>
    </location>
</feature>
<comment type="caution">
    <text evidence="2">The sequence shown here is derived from an EMBL/GenBank/DDBJ whole genome shotgun (WGS) entry which is preliminary data.</text>
</comment>
<name>A0ABD3NZW9_9STRA</name>
<feature type="region of interest" description="Disordered" evidence="1">
    <location>
        <begin position="150"/>
        <end position="179"/>
    </location>
</feature>
<accession>A0ABD3NZW9</accession>
<reference evidence="2 3" key="1">
    <citation type="journal article" date="2020" name="G3 (Bethesda)">
        <title>Improved Reference Genome for Cyclotella cryptica CCMP332, a Model for Cell Wall Morphogenesis, Salinity Adaptation, and Lipid Production in Diatoms (Bacillariophyta).</title>
        <authorList>
            <person name="Roberts W.R."/>
            <person name="Downey K.M."/>
            <person name="Ruck E.C."/>
            <person name="Traller J.C."/>
            <person name="Alverson A.J."/>
        </authorList>
    </citation>
    <scope>NUCLEOTIDE SEQUENCE [LARGE SCALE GENOMIC DNA]</scope>
    <source>
        <strain evidence="2 3">CCMP332</strain>
    </source>
</reference>
<protein>
    <submittedName>
        <fullName evidence="2">Uncharacterized protein</fullName>
    </submittedName>
</protein>
<sequence>MLTRTMKFDDPLFKVGSVTPKHSKRKNGATHKVIVEKRKKDYKRCTNVEEGRRRRSTNSKEFRRAIKEKNVTNRRSLRNPNNKTVGEINRSSNKEKLTLFYKTYNPSKLDEVDELLERYVGREEEMFRRLLNKYKADPSVFGLDGITPSKIHTPFTPQPGKSGTASGSPVAQASTKPHPFSSTVTPVSGFGVSNNLSKSSYSSFAEASASFSASQSLKNGSSALSFGSLAAPSFRSLATPSFSSLAATKASSGSGFQSLSSSSSKPTTFAAVWGQTINIRRNRSFDSEAIEGMDCD</sequence>
<dbReference type="AlphaFoldDB" id="A0ABD3NZW9"/>
<gene>
    <name evidence="2" type="ORF">HJC23_009148</name>
</gene>
<evidence type="ECO:0000313" key="3">
    <source>
        <dbReference type="Proteomes" id="UP001516023"/>
    </source>
</evidence>
<proteinExistence type="predicted"/>
<dbReference type="Proteomes" id="UP001516023">
    <property type="component" value="Unassembled WGS sequence"/>
</dbReference>
<evidence type="ECO:0000313" key="2">
    <source>
        <dbReference type="EMBL" id="KAL3781479.1"/>
    </source>
</evidence>
<dbReference type="EMBL" id="JABMIG020000315">
    <property type="protein sequence ID" value="KAL3781479.1"/>
    <property type="molecule type" value="Genomic_DNA"/>
</dbReference>
<keyword evidence="3" id="KW-1185">Reference proteome</keyword>
<evidence type="ECO:0000256" key="1">
    <source>
        <dbReference type="SAM" id="MobiDB-lite"/>
    </source>
</evidence>